<dbReference type="PROSITE" id="PS51257">
    <property type="entry name" value="PROKAR_LIPOPROTEIN"/>
    <property type="match status" value="1"/>
</dbReference>
<feature type="chain" id="PRO_5022935587" description="Lipoprotein" evidence="1">
    <location>
        <begin position="30"/>
        <end position="175"/>
    </location>
</feature>
<evidence type="ECO:0000313" key="3">
    <source>
        <dbReference type="Proteomes" id="UP000321204"/>
    </source>
</evidence>
<dbReference type="EMBL" id="CP042433">
    <property type="protein sequence ID" value="QEC55539.1"/>
    <property type="molecule type" value="Genomic_DNA"/>
</dbReference>
<evidence type="ECO:0008006" key="4">
    <source>
        <dbReference type="Google" id="ProtNLM"/>
    </source>
</evidence>
<evidence type="ECO:0000313" key="2">
    <source>
        <dbReference type="EMBL" id="QEC55539.1"/>
    </source>
</evidence>
<sequence>MPVSFPKKAFNLLLLFVLLYACKQGPQTAHEQARAHMNEQHPSKPGSSFEDTLTINTKAAVFFEPDSLQLQKIKAVTDKGVFKSSEHEYFYQIRNAHQFLKTNWPRLKIVEARNVRFLLFKKADNTTTLIDLNKQDPSGLFVFDVHQAPLLIDMMNIDTGVPDYFSNKRQMQSKH</sequence>
<feature type="signal peptide" evidence="1">
    <location>
        <begin position="1"/>
        <end position="29"/>
    </location>
</feature>
<accession>A0A5B8UHD6</accession>
<dbReference type="Proteomes" id="UP000321204">
    <property type="component" value="Chromosome"/>
</dbReference>
<reference evidence="2 3" key="1">
    <citation type="journal article" date="2015" name="Int. J. Syst. Evol. Microbiol.">
        <title>Flavisolibacter ginsenosidimutans sp. nov., with ginsenoside-converting activity isolated from soil used for cultivating ginseng.</title>
        <authorList>
            <person name="Zhao Y."/>
            <person name="Liu Q."/>
            <person name="Kang M.S."/>
            <person name="Jin F."/>
            <person name="Yu H."/>
            <person name="Im W.T."/>
        </authorList>
    </citation>
    <scope>NUCLEOTIDE SEQUENCE [LARGE SCALE GENOMIC DNA]</scope>
    <source>
        <strain evidence="2 3">Gsoil 636</strain>
    </source>
</reference>
<dbReference type="AlphaFoldDB" id="A0A5B8UHD6"/>
<dbReference type="RefSeq" id="WP_146784436.1">
    <property type="nucleotide sequence ID" value="NZ_BAABIO010000002.1"/>
</dbReference>
<organism evidence="2 3">
    <name type="scientific">Flavisolibacter ginsenosidimutans</name>
    <dbReference type="NCBI Taxonomy" id="661481"/>
    <lineage>
        <taxon>Bacteria</taxon>
        <taxon>Pseudomonadati</taxon>
        <taxon>Bacteroidota</taxon>
        <taxon>Chitinophagia</taxon>
        <taxon>Chitinophagales</taxon>
        <taxon>Chitinophagaceae</taxon>
        <taxon>Flavisolibacter</taxon>
    </lineage>
</organism>
<dbReference type="OrthoDB" id="661499at2"/>
<gene>
    <name evidence="2" type="ORF">FSB75_06360</name>
</gene>
<evidence type="ECO:0000256" key="1">
    <source>
        <dbReference type="SAM" id="SignalP"/>
    </source>
</evidence>
<name>A0A5B8UHD6_9BACT</name>
<keyword evidence="1" id="KW-0732">Signal</keyword>
<keyword evidence="3" id="KW-1185">Reference proteome</keyword>
<dbReference type="KEGG" id="fgg:FSB75_06360"/>
<proteinExistence type="predicted"/>
<protein>
    <recommendedName>
        <fullName evidence="4">Lipoprotein</fullName>
    </recommendedName>
</protein>